<dbReference type="OrthoDB" id="331941at2759"/>
<dbReference type="RefSeq" id="XP_026192581.1">
    <property type="nucleotide sequence ID" value="XM_026336796.1"/>
</dbReference>
<gene>
    <name evidence="3" type="primary">LOC34623614</name>
</gene>
<protein>
    <submittedName>
        <fullName evidence="3">Uncharacterized protein LOC34623614</fullName>
    </submittedName>
</protein>
<feature type="region of interest" description="Disordered" evidence="1">
    <location>
        <begin position="319"/>
        <end position="358"/>
    </location>
</feature>
<dbReference type="AlphaFoldDB" id="A0A6P6RXE7"/>
<feature type="compositionally biased region" description="Gly residues" evidence="1">
    <location>
        <begin position="329"/>
        <end position="341"/>
    </location>
</feature>
<feature type="region of interest" description="Disordered" evidence="1">
    <location>
        <begin position="576"/>
        <end position="630"/>
    </location>
</feature>
<feature type="compositionally biased region" description="Low complexity" evidence="1">
    <location>
        <begin position="96"/>
        <end position="110"/>
    </location>
</feature>
<name>A0A6P6RXE7_9EIME</name>
<feature type="region of interest" description="Disordered" evidence="1">
    <location>
        <begin position="401"/>
        <end position="441"/>
    </location>
</feature>
<feature type="region of interest" description="Disordered" evidence="1">
    <location>
        <begin position="37"/>
        <end position="110"/>
    </location>
</feature>
<proteinExistence type="predicted"/>
<feature type="compositionally biased region" description="Low complexity" evidence="1">
    <location>
        <begin position="475"/>
        <end position="484"/>
    </location>
</feature>
<feature type="compositionally biased region" description="Low complexity" evidence="1">
    <location>
        <begin position="199"/>
        <end position="211"/>
    </location>
</feature>
<feature type="compositionally biased region" description="Basic residues" evidence="1">
    <location>
        <begin position="275"/>
        <end position="284"/>
    </location>
</feature>
<feature type="compositionally biased region" description="Basic and acidic residues" evidence="1">
    <location>
        <begin position="612"/>
        <end position="622"/>
    </location>
</feature>
<feature type="non-terminal residue" evidence="3">
    <location>
        <position position="1"/>
    </location>
</feature>
<keyword evidence="2" id="KW-1185">Reference proteome</keyword>
<feature type="region of interest" description="Disordered" evidence="1">
    <location>
        <begin position="196"/>
        <end position="297"/>
    </location>
</feature>
<evidence type="ECO:0000256" key="1">
    <source>
        <dbReference type="SAM" id="MobiDB-lite"/>
    </source>
</evidence>
<evidence type="ECO:0000313" key="2">
    <source>
        <dbReference type="Proteomes" id="UP000515125"/>
    </source>
</evidence>
<dbReference type="GeneID" id="34623614"/>
<evidence type="ECO:0000313" key="3">
    <source>
        <dbReference type="RefSeq" id="XP_026192581.1"/>
    </source>
</evidence>
<feature type="region of interest" description="Disordered" evidence="1">
    <location>
        <begin position="883"/>
        <end position="1033"/>
    </location>
</feature>
<accession>A0A6P6RXE7</accession>
<feature type="region of interest" description="Disordered" evidence="1">
    <location>
        <begin position="457"/>
        <end position="489"/>
    </location>
</feature>
<organism evidence="2 3">
    <name type="scientific">Cyclospora cayetanensis</name>
    <dbReference type="NCBI Taxonomy" id="88456"/>
    <lineage>
        <taxon>Eukaryota</taxon>
        <taxon>Sar</taxon>
        <taxon>Alveolata</taxon>
        <taxon>Apicomplexa</taxon>
        <taxon>Conoidasida</taxon>
        <taxon>Coccidia</taxon>
        <taxon>Eucoccidiorida</taxon>
        <taxon>Eimeriorina</taxon>
        <taxon>Eimeriidae</taxon>
        <taxon>Cyclospora</taxon>
    </lineage>
</organism>
<dbReference type="Proteomes" id="UP000515125">
    <property type="component" value="Unplaced"/>
</dbReference>
<sequence>GVFCIGVAVCSRWSPLRFRWCLQQRNVSIAVEVERQTPQVGGGGGGSLPPSGSRNPQSAALPCSRSEASTGAVATVGGSTNAGGGALSSPFAAETKSPPSETAATPTPAPAAVSAAGCGAKKAVAANEVTLQFEEFPFSAAQMFWPDPQVLPQRLHVGLPIQVSLLLGPRNCIWWLDAEVTGLQDGVLLCRIAGPSVKSASNNSSSSSSSSRHQLAEKAAAEGAEQPQNGPSAPEGEAAAAAAAAETQGMTAKKLEAAGGSAEGDFAAPQGTREKKSKTSKKKPITAETLTGRPAFKEAQPYPVRNFCAPQIPLSSPATQCWRLRPRSLGGGREGESGGGPPSSSESGGGAPPPPVHPQRDLYPGACLCVSVAALGLRCQSQQQQLPACLLKDVVVHRAFSEASPPSGGGGRELSNGSGSNSEDEGERGVLAGKPPAATTPVSLLDAHAPAALLAKKGLPAPPSGRKTTEGSSLPPFAAAAAATPPAPNRQVPPRCYDGCWAAKEITHVQLYIISFRKSRVVSVASLLRFPAYKLQYDLHAHFPSGSSSLSSVSRQAADFLWAVPRALLPSWSQAGRGEGGAAAALGKRRRDGDPPLSGAHTVSFSGAASESEARGEREGKGGGDAAAARAATPAAAAAAAAEAASDTKTRSSAREWRDCPPFCLVYVALSSRCLFKLPRCLPIARLLQPEIDWGALLEGRWALRREQWRREPHLPLAAVWGGPLRRLEGASEASRAASIGLLSPPPVALPCLLHHPSEGPLPPGKLSAVLLPWLREGWTPPPSYCAAGSEWVECVGGWRVDLSPHITLLQRETQERRLLLALEEENEALGPSLLWDFERLYAPPKVSRNIESADAVNDSELQTPDALRGLVREALADCRRRGNVAGEAEHRKALTTTPGAPAGAAPAEDDTEQGRSKQRRGGGGGAGVSEEMTSSEAARSSALEGPRGFLPSGENRDEEGLPNLVFSVSPSLTPHPDSATRGPSIERSAPEEKEALEPAQVRRKSGRARGGGAPPGAAGPPPTDEPSAASLV</sequence>
<feature type="compositionally biased region" description="Low complexity" evidence="1">
    <location>
        <begin position="896"/>
        <end position="907"/>
    </location>
</feature>
<reference evidence="3" key="1">
    <citation type="submission" date="2025-08" db="UniProtKB">
        <authorList>
            <consortium name="RefSeq"/>
        </authorList>
    </citation>
    <scope>IDENTIFICATION</scope>
</reference>